<sequence length="380" mass="44151">MLADHHLSWTGSFIFSDMNVREYYHQALAEKGYRADQAQEQAIDRLQRYYDEWVEFRKMRSGALRRMFSRPEVPRGVYLWGGVGRGKSFLMDAFYLTVPLKRKTRIHFHEFMRGVHKELNQVKGMSDPLDEVAKRIAKRYRLICFDEFHVSDVADAMILYKLLLGLFERGTSFVMTSNYEPSTLYPEGLHRDRILPAIALIQKNMDIMNVDTGVDYRRRALEQVKTYLTPLGPETTAELQSMFTALSDTAPQEPVLSIENRDVKAVALSGSAVWFDFETLCVSARSQNDYLELANRFQTVILSDVPRMTARDASAARRFTWLVDVFYDHKVKFIMSAAVPEEELYVDGPMANEFHRTVSRLMEMQSREYLESERRQAVIL</sequence>
<dbReference type="GO" id="GO:0005524">
    <property type="term" value="F:ATP binding"/>
    <property type="evidence" value="ECO:0007669"/>
    <property type="project" value="UniProtKB-KW"/>
</dbReference>
<keyword evidence="3" id="KW-0131">Cell cycle</keyword>
<name>A0A3G2HSV6_9BURK</name>
<dbReference type="InterPro" id="IPR027417">
    <property type="entry name" value="P-loop_NTPase"/>
</dbReference>
<dbReference type="GO" id="GO:0016887">
    <property type="term" value="F:ATP hydrolysis activity"/>
    <property type="evidence" value="ECO:0007669"/>
    <property type="project" value="InterPro"/>
</dbReference>
<organism evidence="3 4">
    <name type="scientific">Alcaligenes aquatilis</name>
    <dbReference type="NCBI Taxonomy" id="323284"/>
    <lineage>
        <taxon>Bacteria</taxon>
        <taxon>Pseudomonadati</taxon>
        <taxon>Pseudomonadota</taxon>
        <taxon>Betaproteobacteria</taxon>
        <taxon>Burkholderiales</taxon>
        <taxon>Alcaligenaceae</taxon>
        <taxon>Alcaligenes</taxon>
    </lineage>
</organism>
<dbReference type="EMBL" id="CP032153">
    <property type="protein sequence ID" value="AYN20213.1"/>
    <property type="molecule type" value="Genomic_DNA"/>
</dbReference>
<dbReference type="SUPFAM" id="SSF52540">
    <property type="entry name" value="P-loop containing nucleoside triphosphate hydrolases"/>
    <property type="match status" value="1"/>
</dbReference>
<dbReference type="InterPro" id="IPR005654">
    <property type="entry name" value="ATPase_AFG1-like"/>
</dbReference>
<dbReference type="Proteomes" id="UP000268070">
    <property type="component" value="Chromosome"/>
</dbReference>
<dbReference type="GO" id="GO:0005737">
    <property type="term" value="C:cytoplasm"/>
    <property type="evidence" value="ECO:0007669"/>
    <property type="project" value="TreeGrafter"/>
</dbReference>
<proteinExistence type="predicted"/>
<dbReference type="PANTHER" id="PTHR12169:SF6">
    <property type="entry name" value="AFG1-LIKE ATPASE"/>
    <property type="match status" value="1"/>
</dbReference>
<dbReference type="PANTHER" id="PTHR12169">
    <property type="entry name" value="ATPASE N2B"/>
    <property type="match status" value="1"/>
</dbReference>
<evidence type="ECO:0000313" key="3">
    <source>
        <dbReference type="EMBL" id="AYN20213.1"/>
    </source>
</evidence>
<keyword evidence="2" id="KW-0067">ATP-binding</keyword>
<dbReference type="KEGG" id="aaqu:D3M96_06515"/>
<protein>
    <submittedName>
        <fullName evidence="3">Cell division protein ZapE</fullName>
    </submittedName>
</protein>
<evidence type="ECO:0000256" key="1">
    <source>
        <dbReference type="ARBA" id="ARBA00022741"/>
    </source>
</evidence>
<reference evidence="3 4" key="1">
    <citation type="submission" date="2018-09" db="EMBL/GenBank/DDBJ databases">
        <title>Complete genome sequence of the hydrocarbonoclastic bacterium Alcaligenes aquatilis QD168, isolated from a crude-oil polluted marine sediment of Central Chile.</title>
        <authorList>
            <person name="Duran R.E."/>
            <person name="Barra B."/>
            <person name="Salva-Serra F."/>
            <person name="Mendez V."/>
            <person name="Moore E.R.B."/>
            <person name="Seeger M."/>
        </authorList>
    </citation>
    <scope>NUCLEOTIDE SEQUENCE [LARGE SCALE GENOMIC DNA]</scope>
    <source>
        <strain evidence="3 4">QD168</strain>
    </source>
</reference>
<dbReference type="Pfam" id="PF03969">
    <property type="entry name" value="AFG1_ATPase"/>
    <property type="match status" value="1"/>
</dbReference>
<dbReference type="Gene3D" id="3.40.50.300">
    <property type="entry name" value="P-loop containing nucleotide triphosphate hydrolases"/>
    <property type="match status" value="1"/>
</dbReference>
<evidence type="ECO:0000313" key="4">
    <source>
        <dbReference type="Proteomes" id="UP000268070"/>
    </source>
</evidence>
<evidence type="ECO:0000256" key="2">
    <source>
        <dbReference type="ARBA" id="ARBA00022840"/>
    </source>
</evidence>
<dbReference type="NCBIfam" id="NF040713">
    <property type="entry name" value="ZapE"/>
    <property type="match status" value="1"/>
</dbReference>
<dbReference type="AlphaFoldDB" id="A0A3G2HSV6"/>
<keyword evidence="1" id="KW-0547">Nucleotide-binding</keyword>
<dbReference type="GO" id="GO:0051301">
    <property type="term" value="P:cell division"/>
    <property type="evidence" value="ECO:0007669"/>
    <property type="project" value="UniProtKB-KW"/>
</dbReference>
<keyword evidence="3" id="KW-0132">Cell division</keyword>
<accession>A0A3G2HSV6</accession>
<dbReference type="OrthoDB" id="9774491at2"/>
<gene>
    <name evidence="3" type="primary">zapE</name>
    <name evidence="3" type="ORF">D3M96_06515</name>
</gene>